<dbReference type="Gene3D" id="2.60.120.330">
    <property type="entry name" value="B-lactam Antibiotic, Isopenicillin N Synthase, Chain"/>
    <property type="match status" value="1"/>
</dbReference>
<dbReference type="EMBL" id="JARBDR010000918">
    <property type="protein sequence ID" value="KAJ8301599.1"/>
    <property type="molecule type" value="Genomic_DNA"/>
</dbReference>
<dbReference type="PROSITE" id="PS51471">
    <property type="entry name" value="FE2OG_OXY"/>
    <property type="match status" value="1"/>
</dbReference>
<evidence type="ECO:0000313" key="2">
    <source>
        <dbReference type="EMBL" id="KAJ8301599.1"/>
    </source>
</evidence>
<name>A0ABQ9E8D2_TEGGR</name>
<dbReference type="InterPro" id="IPR050231">
    <property type="entry name" value="Iron_ascorbate_oxido_reductase"/>
</dbReference>
<dbReference type="InterPro" id="IPR027443">
    <property type="entry name" value="IPNS-like_sf"/>
</dbReference>
<dbReference type="SUPFAM" id="SSF51197">
    <property type="entry name" value="Clavaminate synthase-like"/>
    <property type="match status" value="1"/>
</dbReference>
<reference evidence="2 4" key="1">
    <citation type="submission" date="2022-12" db="EMBL/GenBank/DDBJ databases">
        <title>Chromosome-level genome of Tegillarca granosa.</title>
        <authorList>
            <person name="Kim J."/>
        </authorList>
    </citation>
    <scope>NUCLEOTIDE SEQUENCE [LARGE SCALE GENOMIC DNA]</scope>
    <source>
        <strain evidence="2">Teg-2019</strain>
        <tissue evidence="2">Adductor muscle</tissue>
    </source>
</reference>
<dbReference type="InterPro" id="IPR005123">
    <property type="entry name" value="Oxoglu/Fe-dep_dioxygenase_dom"/>
</dbReference>
<dbReference type="Pfam" id="PF03171">
    <property type="entry name" value="2OG-FeII_Oxy"/>
    <property type="match status" value="1"/>
</dbReference>
<organism evidence="2 4">
    <name type="scientific">Tegillarca granosa</name>
    <name type="common">Malaysian cockle</name>
    <name type="synonym">Anadara granosa</name>
    <dbReference type="NCBI Taxonomy" id="220873"/>
    <lineage>
        <taxon>Eukaryota</taxon>
        <taxon>Metazoa</taxon>
        <taxon>Spiralia</taxon>
        <taxon>Lophotrochozoa</taxon>
        <taxon>Mollusca</taxon>
        <taxon>Bivalvia</taxon>
        <taxon>Autobranchia</taxon>
        <taxon>Pteriomorphia</taxon>
        <taxon>Arcoida</taxon>
        <taxon>Arcoidea</taxon>
        <taxon>Arcidae</taxon>
        <taxon>Tegillarca</taxon>
    </lineage>
</organism>
<feature type="domain" description="Fe2OG dioxygenase" evidence="1">
    <location>
        <begin position="30"/>
        <end position="139"/>
    </location>
</feature>
<gene>
    <name evidence="2" type="ORF">KUTeg_020586</name>
    <name evidence="3" type="ORF">KUTeg_021101</name>
</gene>
<sequence>MHNTGVEIMRLASLGLGIPENTFDYMFASKPCSTFRIMHYPPWDGSPPDNAKIEDGKVLITPDHTDTNFLTLLARFGYKGLEVLTQDNEWAEIETRPGSLVMNIGDTLSRMMGGRFKATRHRVIDIGVDRYSVPFFMSPNFEVDVGIDLMSKALGEKKEYTPEKYGHYALRRIKYEKKYFEYRDLPDIK</sequence>
<protein>
    <recommendedName>
        <fullName evidence="1">Fe2OG dioxygenase domain-containing protein</fullName>
    </recommendedName>
</protein>
<dbReference type="PANTHER" id="PTHR47990">
    <property type="entry name" value="2-OXOGLUTARATE (2OG) AND FE(II)-DEPENDENT OXYGENASE SUPERFAMILY PROTEIN-RELATED"/>
    <property type="match status" value="1"/>
</dbReference>
<evidence type="ECO:0000259" key="1">
    <source>
        <dbReference type="PROSITE" id="PS51471"/>
    </source>
</evidence>
<accession>A0ABQ9E8D2</accession>
<evidence type="ECO:0000313" key="3">
    <source>
        <dbReference type="EMBL" id="KAJ8302114.1"/>
    </source>
</evidence>
<dbReference type="EMBL" id="JARBDR010000918">
    <property type="protein sequence ID" value="KAJ8302114.1"/>
    <property type="molecule type" value="Genomic_DNA"/>
</dbReference>
<proteinExistence type="predicted"/>
<dbReference type="InterPro" id="IPR044861">
    <property type="entry name" value="IPNS-like_FE2OG_OXY"/>
</dbReference>
<keyword evidence="4" id="KW-1185">Reference proteome</keyword>
<comment type="caution">
    <text evidence="2">The sequence shown here is derived from an EMBL/GenBank/DDBJ whole genome shotgun (WGS) entry which is preliminary data.</text>
</comment>
<dbReference type="Proteomes" id="UP001217089">
    <property type="component" value="Unassembled WGS sequence"/>
</dbReference>
<evidence type="ECO:0000313" key="4">
    <source>
        <dbReference type="Proteomes" id="UP001217089"/>
    </source>
</evidence>
<dbReference type="PRINTS" id="PR00682">
    <property type="entry name" value="IPNSYNTHASE"/>
</dbReference>